<evidence type="ECO:0000256" key="3">
    <source>
        <dbReference type="ARBA" id="ARBA00022679"/>
    </source>
</evidence>
<comment type="caution">
    <text evidence="6">The sequence shown here is derived from an EMBL/GenBank/DDBJ whole genome shotgun (WGS) entry which is preliminary data.</text>
</comment>
<dbReference type="InterPro" id="IPR050596">
    <property type="entry name" value="AspAT/PAT-like"/>
</dbReference>
<dbReference type="PANTHER" id="PTHR46383">
    <property type="entry name" value="ASPARTATE AMINOTRANSFERASE"/>
    <property type="match status" value="1"/>
</dbReference>
<reference evidence="6 7" key="1">
    <citation type="journal article" date="2023" name="Hortic Res">
        <title>Pangenome of water caltrop reveals structural variations and asymmetric subgenome divergence after allopolyploidization.</title>
        <authorList>
            <person name="Zhang X."/>
            <person name="Chen Y."/>
            <person name="Wang L."/>
            <person name="Yuan Y."/>
            <person name="Fang M."/>
            <person name="Shi L."/>
            <person name="Lu R."/>
            <person name="Comes H.P."/>
            <person name="Ma Y."/>
            <person name="Chen Y."/>
            <person name="Huang G."/>
            <person name="Zhou Y."/>
            <person name="Zheng Z."/>
            <person name="Qiu Y."/>
        </authorList>
    </citation>
    <scope>NUCLEOTIDE SEQUENCE [LARGE SCALE GENOMIC DNA]</scope>
    <source>
        <strain evidence="6">F231</strain>
    </source>
</reference>
<evidence type="ECO:0000256" key="5">
    <source>
        <dbReference type="SAM" id="MobiDB-lite"/>
    </source>
</evidence>
<dbReference type="EMBL" id="JAXQNO010000018">
    <property type="protein sequence ID" value="KAK4776660.1"/>
    <property type="molecule type" value="Genomic_DNA"/>
</dbReference>
<name>A0AAN7QUR4_TRANT</name>
<evidence type="ECO:0000256" key="4">
    <source>
        <dbReference type="ARBA" id="ARBA00022898"/>
    </source>
</evidence>
<protein>
    <submittedName>
        <fullName evidence="6">Uncharacterized protein</fullName>
    </submittedName>
</protein>
<accession>A0AAN7QUR4</accession>
<dbReference type="AlphaFoldDB" id="A0AAN7QUR4"/>
<keyword evidence="7" id="KW-1185">Reference proteome</keyword>
<evidence type="ECO:0000256" key="1">
    <source>
        <dbReference type="ARBA" id="ARBA00001933"/>
    </source>
</evidence>
<dbReference type="GO" id="GO:0008483">
    <property type="term" value="F:transaminase activity"/>
    <property type="evidence" value="ECO:0007669"/>
    <property type="project" value="UniProtKB-KW"/>
</dbReference>
<dbReference type="Proteomes" id="UP001346149">
    <property type="component" value="Unassembled WGS sequence"/>
</dbReference>
<sequence length="281" mass="30192">MAASYGIALTSTLVTPSELALGLSDPSISSASISFPSSNPSFRNVRLSNRIAVVKAMSGSDNVDADLNAVKPSKTAAITDEATALARAGVPVIKLAGGEPDLDKPAPIVEAFAMTGRRLGYIAVGPKHFIAACGKIQSQVEHLDGRMDLESVYEDQGFFSAAVQDNHSDNAIDSDDWQRAEPTLHRNFTVRPPDENQKDPPFTKASIEGEEDDGEGGNGQDQSWSRRSNVGAVHKALLWLLVYSMLQGLCESFKEMPLIFQGLKIIPPENKLLPSNANTTR</sequence>
<evidence type="ECO:0000313" key="7">
    <source>
        <dbReference type="Proteomes" id="UP001346149"/>
    </source>
</evidence>
<dbReference type="GO" id="GO:0006520">
    <property type="term" value="P:amino acid metabolic process"/>
    <property type="evidence" value="ECO:0007669"/>
    <property type="project" value="InterPro"/>
</dbReference>
<gene>
    <name evidence="6" type="ORF">SAY86_005348</name>
</gene>
<keyword evidence="3" id="KW-0808">Transferase</keyword>
<dbReference type="InterPro" id="IPR015422">
    <property type="entry name" value="PyrdxlP-dep_Trfase_small"/>
</dbReference>
<proteinExistence type="predicted"/>
<evidence type="ECO:0000313" key="6">
    <source>
        <dbReference type="EMBL" id="KAK4776660.1"/>
    </source>
</evidence>
<organism evidence="6 7">
    <name type="scientific">Trapa natans</name>
    <name type="common">Water chestnut</name>
    <dbReference type="NCBI Taxonomy" id="22666"/>
    <lineage>
        <taxon>Eukaryota</taxon>
        <taxon>Viridiplantae</taxon>
        <taxon>Streptophyta</taxon>
        <taxon>Embryophyta</taxon>
        <taxon>Tracheophyta</taxon>
        <taxon>Spermatophyta</taxon>
        <taxon>Magnoliopsida</taxon>
        <taxon>eudicotyledons</taxon>
        <taxon>Gunneridae</taxon>
        <taxon>Pentapetalae</taxon>
        <taxon>rosids</taxon>
        <taxon>malvids</taxon>
        <taxon>Myrtales</taxon>
        <taxon>Lythraceae</taxon>
        <taxon>Trapa</taxon>
    </lineage>
</organism>
<evidence type="ECO:0000256" key="2">
    <source>
        <dbReference type="ARBA" id="ARBA00022576"/>
    </source>
</evidence>
<keyword evidence="2" id="KW-0032">Aminotransferase</keyword>
<comment type="cofactor">
    <cofactor evidence="1">
        <name>pyridoxal 5'-phosphate</name>
        <dbReference type="ChEBI" id="CHEBI:597326"/>
    </cofactor>
</comment>
<dbReference type="PANTHER" id="PTHR46383:SF1">
    <property type="entry name" value="ASPARTATE AMINOTRANSFERASE"/>
    <property type="match status" value="1"/>
</dbReference>
<dbReference type="Gene3D" id="3.90.1150.10">
    <property type="entry name" value="Aspartate Aminotransferase, domain 1"/>
    <property type="match status" value="1"/>
</dbReference>
<keyword evidence="4" id="KW-0663">Pyridoxal phosphate</keyword>
<feature type="region of interest" description="Disordered" evidence="5">
    <location>
        <begin position="186"/>
        <end position="226"/>
    </location>
</feature>